<reference evidence="10" key="2">
    <citation type="submission" date="2015-02" db="UniProtKB">
        <authorList>
            <consortium name="EnsemblMetazoa"/>
        </authorList>
    </citation>
    <scope>IDENTIFICATION</scope>
</reference>
<dbReference type="SMART" id="SM00173">
    <property type="entry name" value="RAS"/>
    <property type="match status" value="1"/>
</dbReference>
<dbReference type="EMBL" id="JH431174">
    <property type="status" value="NOT_ANNOTATED_CDS"/>
    <property type="molecule type" value="Genomic_DNA"/>
</dbReference>
<keyword evidence="9" id="KW-0636">Prenylation</keyword>
<evidence type="ECO:0000256" key="2">
    <source>
        <dbReference type="ARBA" id="ARBA00010142"/>
    </source>
</evidence>
<dbReference type="GO" id="GO:0035099">
    <property type="term" value="P:hemocyte migration"/>
    <property type="evidence" value="ECO:0007669"/>
    <property type="project" value="UniProtKB-ARBA"/>
</dbReference>
<reference evidence="11" key="1">
    <citation type="submission" date="2011-05" db="EMBL/GenBank/DDBJ databases">
        <authorList>
            <person name="Richards S.R."/>
            <person name="Qu J."/>
            <person name="Jiang H."/>
            <person name="Jhangiani S.N."/>
            <person name="Agravi P."/>
            <person name="Goodspeed R."/>
            <person name="Gross S."/>
            <person name="Mandapat C."/>
            <person name="Jackson L."/>
            <person name="Mathew T."/>
            <person name="Pu L."/>
            <person name="Thornton R."/>
            <person name="Saada N."/>
            <person name="Wilczek-Boney K.B."/>
            <person name="Lee S."/>
            <person name="Kovar C."/>
            <person name="Wu Y."/>
            <person name="Scherer S.E."/>
            <person name="Worley K.C."/>
            <person name="Muzny D.M."/>
            <person name="Gibbs R."/>
        </authorList>
    </citation>
    <scope>NUCLEOTIDE SEQUENCE</scope>
    <source>
        <strain evidence="11">Brora</strain>
    </source>
</reference>
<dbReference type="GO" id="GO:0005525">
    <property type="term" value="F:GTP binding"/>
    <property type="evidence" value="ECO:0007669"/>
    <property type="project" value="UniProtKB-KW"/>
</dbReference>
<evidence type="ECO:0000313" key="11">
    <source>
        <dbReference type="Proteomes" id="UP000014500"/>
    </source>
</evidence>
<dbReference type="PANTHER" id="PTHR24072">
    <property type="entry name" value="RHO FAMILY GTPASE"/>
    <property type="match status" value="1"/>
</dbReference>
<evidence type="ECO:0000256" key="3">
    <source>
        <dbReference type="ARBA" id="ARBA00022475"/>
    </source>
</evidence>
<dbReference type="HOGENOM" id="CLU_041217_21_2_1"/>
<evidence type="ECO:0000256" key="4">
    <source>
        <dbReference type="ARBA" id="ARBA00022481"/>
    </source>
</evidence>
<dbReference type="SUPFAM" id="SSF52540">
    <property type="entry name" value="P-loop containing nucleoside triphosphate hydrolases"/>
    <property type="match status" value="1"/>
</dbReference>
<dbReference type="PROSITE" id="PS51420">
    <property type="entry name" value="RHO"/>
    <property type="match status" value="1"/>
</dbReference>
<dbReference type="Pfam" id="PF00071">
    <property type="entry name" value="Ras"/>
    <property type="match status" value="1"/>
</dbReference>
<evidence type="ECO:0000256" key="6">
    <source>
        <dbReference type="ARBA" id="ARBA00023134"/>
    </source>
</evidence>
<dbReference type="PROSITE" id="PS51421">
    <property type="entry name" value="RAS"/>
    <property type="match status" value="1"/>
</dbReference>
<evidence type="ECO:0000256" key="9">
    <source>
        <dbReference type="ARBA" id="ARBA00023289"/>
    </source>
</evidence>
<proteinExistence type="inferred from homology"/>
<evidence type="ECO:0000256" key="5">
    <source>
        <dbReference type="ARBA" id="ARBA00022741"/>
    </source>
</evidence>
<dbReference type="STRING" id="126957.T1INH0"/>
<accession>T1INH0</accession>
<keyword evidence="5" id="KW-0547">Nucleotide-binding</keyword>
<dbReference type="GO" id="GO:0003924">
    <property type="term" value="F:GTPase activity"/>
    <property type="evidence" value="ECO:0007669"/>
    <property type="project" value="InterPro"/>
</dbReference>
<dbReference type="GO" id="GO:0003006">
    <property type="term" value="P:developmental process involved in reproduction"/>
    <property type="evidence" value="ECO:0007669"/>
    <property type="project" value="UniProtKB-ARBA"/>
</dbReference>
<dbReference type="GO" id="GO:0001667">
    <property type="term" value="P:ameboidal-type cell migration"/>
    <property type="evidence" value="ECO:0007669"/>
    <property type="project" value="UniProtKB-ARBA"/>
</dbReference>
<dbReference type="NCBIfam" id="TIGR00231">
    <property type="entry name" value="small_GTP"/>
    <property type="match status" value="1"/>
</dbReference>
<dbReference type="Gene3D" id="3.40.50.300">
    <property type="entry name" value="P-loop containing nucleotide triphosphate hydrolases"/>
    <property type="match status" value="1"/>
</dbReference>
<dbReference type="PRINTS" id="PR00449">
    <property type="entry name" value="RASTRNSFRMNG"/>
</dbReference>
<dbReference type="SMART" id="SM00174">
    <property type="entry name" value="RHO"/>
    <property type="match status" value="1"/>
</dbReference>
<evidence type="ECO:0000313" key="10">
    <source>
        <dbReference type="EnsemblMetazoa" id="SMAR002547-PA"/>
    </source>
</evidence>
<dbReference type="InterPro" id="IPR003578">
    <property type="entry name" value="Small_GTPase_Rho"/>
</dbReference>
<dbReference type="InterPro" id="IPR027417">
    <property type="entry name" value="P-loop_NTPase"/>
</dbReference>
<dbReference type="OMA" id="ENIRDMW"/>
<dbReference type="GO" id="GO:0007264">
    <property type="term" value="P:small GTPase-mediated signal transduction"/>
    <property type="evidence" value="ECO:0007669"/>
    <property type="project" value="InterPro"/>
</dbReference>
<protein>
    <submittedName>
        <fullName evidence="10">Uncharacterized protein</fullName>
    </submittedName>
</protein>
<name>T1INH0_STRMM</name>
<keyword evidence="4" id="KW-0488">Methylation</keyword>
<comment type="subcellular location">
    <subcellularLocation>
        <location evidence="1">Cell membrane</location>
        <topology evidence="1">Lipid-anchor</topology>
        <orientation evidence="1">Cytoplasmic side</orientation>
    </subcellularLocation>
</comment>
<comment type="similarity">
    <text evidence="2">Belongs to the small GTPase superfamily. Rho family.</text>
</comment>
<keyword evidence="8" id="KW-0449">Lipoprotein</keyword>
<dbReference type="FunFam" id="3.40.50.300:FF:000983">
    <property type="entry name" value="Rho family GTPase"/>
    <property type="match status" value="1"/>
</dbReference>
<dbReference type="InterPro" id="IPR005225">
    <property type="entry name" value="Small_GTP-bd"/>
</dbReference>
<keyword evidence="6" id="KW-0342">GTP-binding</keyword>
<dbReference type="Proteomes" id="UP000014500">
    <property type="component" value="Unassembled WGS sequence"/>
</dbReference>
<dbReference type="GO" id="GO:0022412">
    <property type="term" value="P:cellular process involved in reproduction in multicellular organism"/>
    <property type="evidence" value="ECO:0007669"/>
    <property type="project" value="UniProtKB-ARBA"/>
</dbReference>
<dbReference type="EnsemblMetazoa" id="SMAR002547-RA">
    <property type="protein sequence ID" value="SMAR002547-PA"/>
    <property type="gene ID" value="SMAR002547"/>
</dbReference>
<sequence>MKMVSKKLVVIGDGAVGKTCLLVVFSKDEFPTDYTPTVFENYLANIEVNGNQVELDLWDTAGQEDYDQLRPLSYPDTDVILICLSIGNPDSLENIRDMWAAEAKLHCPNCPIILVGNMKDLRTDSKTIDELAVRKLSPVQPEDGKALADEIGAVCYMECSAKENDGVSEIFEAAAKAALKTITPRIRRCTIL</sequence>
<dbReference type="AlphaFoldDB" id="T1INH0"/>
<evidence type="ECO:0000256" key="7">
    <source>
        <dbReference type="ARBA" id="ARBA00023136"/>
    </source>
</evidence>
<dbReference type="GO" id="GO:0005886">
    <property type="term" value="C:plasma membrane"/>
    <property type="evidence" value="ECO:0007669"/>
    <property type="project" value="UniProtKB-SubCell"/>
</dbReference>
<dbReference type="eggNOG" id="KOG0393">
    <property type="taxonomic scope" value="Eukaryota"/>
</dbReference>
<organism evidence="10 11">
    <name type="scientific">Strigamia maritima</name>
    <name type="common">European centipede</name>
    <name type="synonym">Geophilus maritimus</name>
    <dbReference type="NCBI Taxonomy" id="126957"/>
    <lineage>
        <taxon>Eukaryota</taxon>
        <taxon>Metazoa</taxon>
        <taxon>Ecdysozoa</taxon>
        <taxon>Arthropoda</taxon>
        <taxon>Myriapoda</taxon>
        <taxon>Chilopoda</taxon>
        <taxon>Pleurostigmophora</taxon>
        <taxon>Geophilomorpha</taxon>
        <taxon>Linotaeniidae</taxon>
        <taxon>Strigamia</taxon>
    </lineage>
</organism>
<keyword evidence="7" id="KW-0472">Membrane</keyword>
<dbReference type="GO" id="GO:0035006">
    <property type="term" value="P:melanization defense response"/>
    <property type="evidence" value="ECO:0007669"/>
    <property type="project" value="UniProtKB-ARBA"/>
</dbReference>
<dbReference type="PhylomeDB" id="T1INH0"/>
<dbReference type="PROSITE" id="PS51419">
    <property type="entry name" value="RAB"/>
    <property type="match status" value="1"/>
</dbReference>
<dbReference type="InterPro" id="IPR001806">
    <property type="entry name" value="Small_GTPase"/>
</dbReference>
<keyword evidence="11" id="KW-1185">Reference proteome</keyword>
<evidence type="ECO:0000256" key="1">
    <source>
        <dbReference type="ARBA" id="ARBA00004342"/>
    </source>
</evidence>
<dbReference type="SMART" id="SM00175">
    <property type="entry name" value="RAB"/>
    <property type="match status" value="1"/>
</dbReference>
<evidence type="ECO:0000256" key="8">
    <source>
        <dbReference type="ARBA" id="ARBA00023288"/>
    </source>
</evidence>
<keyword evidence="3" id="KW-1003">Cell membrane</keyword>